<feature type="domain" description="C2H2-type" evidence="14">
    <location>
        <begin position="286"/>
        <end position="313"/>
    </location>
</feature>
<dbReference type="Proteomes" id="UP000008143">
    <property type="component" value="Chromosome 6"/>
</dbReference>
<evidence type="ECO:0000259" key="14">
    <source>
        <dbReference type="PROSITE" id="PS50157"/>
    </source>
</evidence>
<comment type="function">
    <text evidence="1">May be involved in transcriptional regulation.</text>
</comment>
<dbReference type="Pfam" id="PF00096">
    <property type="entry name" value="zf-C2H2"/>
    <property type="match status" value="7"/>
</dbReference>
<dbReference type="GO" id="GO:0000978">
    <property type="term" value="F:RNA polymerase II cis-regulatory region sequence-specific DNA binding"/>
    <property type="evidence" value="ECO:0000318"/>
    <property type="project" value="GO_Central"/>
</dbReference>
<dbReference type="Gene3D" id="3.30.160.60">
    <property type="entry name" value="Classic Zinc Finger"/>
    <property type="match status" value="10"/>
</dbReference>
<dbReference type="FunFam" id="3.30.160.60:FF:000972">
    <property type="entry name" value="Zinc finger protein 768"/>
    <property type="match status" value="1"/>
</dbReference>
<feature type="domain" description="C2H2-type" evidence="14">
    <location>
        <begin position="648"/>
        <end position="675"/>
    </location>
</feature>
<feature type="compositionally biased region" description="Low complexity" evidence="13">
    <location>
        <begin position="222"/>
        <end position="232"/>
    </location>
</feature>
<evidence type="ECO:0000256" key="10">
    <source>
        <dbReference type="ARBA" id="ARBA00023163"/>
    </source>
</evidence>
<evidence type="ECO:0000313" key="15">
    <source>
        <dbReference type="Proteomes" id="UP000008143"/>
    </source>
</evidence>
<dbReference type="FunFam" id="3.30.160.60:FF:001239">
    <property type="entry name" value="Zinc finger protein 615"/>
    <property type="match status" value="1"/>
</dbReference>
<evidence type="ECO:0000313" key="17">
    <source>
        <dbReference type="RefSeq" id="XP_031759490.1"/>
    </source>
</evidence>
<feature type="domain" description="C2H2-type" evidence="14">
    <location>
        <begin position="704"/>
        <end position="731"/>
    </location>
</feature>
<evidence type="ECO:0000256" key="11">
    <source>
        <dbReference type="ARBA" id="ARBA00023242"/>
    </source>
</evidence>
<dbReference type="PROSITE" id="PS00028">
    <property type="entry name" value="ZINC_FINGER_C2H2_1"/>
    <property type="match status" value="9"/>
</dbReference>
<dbReference type="InterPro" id="IPR036236">
    <property type="entry name" value="Znf_C2H2_sf"/>
</dbReference>
<dbReference type="OrthoDB" id="427030at2759"/>
<dbReference type="RefSeq" id="XP_031759489.1">
    <property type="nucleotide sequence ID" value="XM_031903629.1"/>
</dbReference>
<dbReference type="FunFam" id="3.30.160.60:FF:000097">
    <property type="entry name" value="Zinc finger protein"/>
    <property type="match status" value="1"/>
</dbReference>
<comment type="subcellular location">
    <subcellularLocation>
        <location evidence="2">Nucleus</location>
    </subcellularLocation>
</comment>
<dbReference type="PANTHER" id="PTHR24377">
    <property type="entry name" value="IP01015P-RELATED"/>
    <property type="match status" value="1"/>
</dbReference>
<keyword evidence="8" id="KW-0805">Transcription regulation</keyword>
<accession>A0A8J1JR39</accession>
<dbReference type="FunFam" id="3.30.160.60:FF:000936">
    <property type="entry name" value="Zinc finger protein 577"/>
    <property type="match status" value="1"/>
</dbReference>
<dbReference type="SMART" id="SM00355">
    <property type="entry name" value="ZnF_C2H2"/>
    <property type="match status" value="10"/>
</dbReference>
<reference evidence="16 17" key="1">
    <citation type="submission" date="2025-04" db="UniProtKB">
        <authorList>
            <consortium name="RefSeq"/>
        </authorList>
    </citation>
    <scope>IDENTIFICATION</scope>
    <source>
        <strain evidence="16 17">Nigerian</strain>
        <tissue evidence="16 17">Liver and blood</tissue>
    </source>
</reference>
<dbReference type="Pfam" id="PF13912">
    <property type="entry name" value="zf-C2H2_6"/>
    <property type="match status" value="1"/>
</dbReference>
<feature type="compositionally biased region" description="Polar residues" evidence="13">
    <location>
        <begin position="149"/>
        <end position="159"/>
    </location>
</feature>
<dbReference type="RefSeq" id="XP_031759490.1">
    <property type="nucleotide sequence ID" value="XM_031903630.1"/>
</dbReference>
<dbReference type="AlphaFoldDB" id="A0A8J1JR39"/>
<organism evidence="15 17">
    <name type="scientific">Xenopus tropicalis</name>
    <name type="common">Western clawed frog</name>
    <name type="synonym">Silurana tropicalis</name>
    <dbReference type="NCBI Taxonomy" id="8364"/>
    <lineage>
        <taxon>Eukaryota</taxon>
        <taxon>Metazoa</taxon>
        <taxon>Chordata</taxon>
        <taxon>Craniata</taxon>
        <taxon>Vertebrata</taxon>
        <taxon>Euteleostomi</taxon>
        <taxon>Amphibia</taxon>
        <taxon>Batrachia</taxon>
        <taxon>Anura</taxon>
        <taxon>Pipoidea</taxon>
        <taxon>Pipidae</taxon>
        <taxon>Xenopodinae</taxon>
        <taxon>Xenopus</taxon>
        <taxon>Silurana</taxon>
    </lineage>
</organism>
<name>A0A8J1JR39_XENTR</name>
<keyword evidence="4" id="KW-0479">Metal-binding</keyword>
<evidence type="ECO:0000256" key="1">
    <source>
        <dbReference type="ARBA" id="ARBA00003767"/>
    </source>
</evidence>
<evidence type="ECO:0000256" key="4">
    <source>
        <dbReference type="ARBA" id="ARBA00022723"/>
    </source>
</evidence>
<keyword evidence="10" id="KW-0804">Transcription</keyword>
<evidence type="ECO:0000313" key="19">
    <source>
        <dbReference type="Xenbase" id="XB-GENE-29087291"/>
    </source>
</evidence>
<feature type="compositionally biased region" description="Polar residues" evidence="13">
    <location>
        <begin position="122"/>
        <end position="132"/>
    </location>
</feature>
<dbReference type="SUPFAM" id="SSF57667">
    <property type="entry name" value="beta-beta-alpha zinc fingers"/>
    <property type="match status" value="6"/>
</dbReference>
<feature type="domain" description="C2H2-type" evidence="14">
    <location>
        <begin position="370"/>
        <end position="397"/>
    </location>
</feature>
<keyword evidence="5" id="KW-0677">Repeat</keyword>
<evidence type="ECO:0000256" key="6">
    <source>
        <dbReference type="ARBA" id="ARBA00022771"/>
    </source>
</evidence>
<dbReference type="KEGG" id="xtr:101733858"/>
<sequence>MELRASGTSESQNDGQFDLDLFFLDTAPMNISQHGLDPCDLMSPVLHLGSSAECYPKEGPWSVCSSNRLQGGVPTMASQGGGPSMASQGGGPPMASQGGGLTMASQRGGPTMASQGGGPHMASQSGGPTMASQGGGLPMASQGGGPPMASQSGGPTMASQGGGPPMASQSGGPTMASQGGGPTMASQEKVVQAEKGPSDNINTVIAHLQSLASETLYPRADTSTPTSSSLSSHGKLSEQPERADNRAVGGHMMCNRVELQESLGGAQYSLANVLSVFKGKSNAKKYICSDCGKSCPCHSAYIRHQRIHTGEKPYSCTECGKSFIQSSDYNNHVRSHTGEKPYSCAECGKSFSRSTYLLTHSRTHTKEKPYKCNVCSKSFGQHSHLALHLRIHSGEKPYICIECGNSFSRSSTLVKHKKSHRRKTLHVCVKRNEGEASGTWGAESGKRDIPEFPSLSGQLVVVKSENQMQSEKRNPQKLYKGAKKGFPRPIRITLDKCPVVEMRSEGQLRMLPRRHKFLRKKKLQGPPSESDICLWSSHIGGSSPSLDCGNCEVPCTGNRGSLYEGISDENTENYQPGVQTAGKYEPTGTMEPPAGAYTADYGCANSRETEAPGPFSNADIGSCGQNDGGFTSEKALEPVVRPPKAPSYICTYCGKAAPCQSAFLRHQRIHTGEKPYSCSECGKSFIQSSDYNNHLRSHTGEKPYTCAECGKGFSRSTYLVTHSRTHTKEKPYSCTECGKSFVQHSHLTIHLRIHSGEKPYPCLECGKHFSRSSTLAKHQKSHRKRNDAPFCATRGEAILCPKLSSVPGLQNPSS</sequence>
<dbReference type="FunFam" id="3.30.160.60:FF:001498">
    <property type="entry name" value="Zinc finger protein 404"/>
    <property type="match status" value="1"/>
</dbReference>
<dbReference type="InterPro" id="IPR013087">
    <property type="entry name" value="Znf_C2H2_type"/>
</dbReference>
<feature type="domain" description="C2H2-type" evidence="14">
    <location>
        <begin position="732"/>
        <end position="759"/>
    </location>
</feature>
<evidence type="ECO:0000313" key="18">
    <source>
        <dbReference type="RefSeq" id="XP_031759491.1"/>
    </source>
</evidence>
<feature type="domain" description="C2H2-type" evidence="14">
    <location>
        <begin position="398"/>
        <end position="425"/>
    </location>
</feature>
<evidence type="ECO:0000256" key="5">
    <source>
        <dbReference type="ARBA" id="ARBA00022737"/>
    </source>
</evidence>
<keyword evidence="6 12" id="KW-0863">Zinc-finger</keyword>
<evidence type="ECO:0000256" key="7">
    <source>
        <dbReference type="ARBA" id="ARBA00022833"/>
    </source>
</evidence>
<protein>
    <submittedName>
        <fullName evidence="16 17">Zinc finger protein 271-like isoform X1</fullName>
    </submittedName>
</protein>
<dbReference type="GeneID" id="101733858"/>
<dbReference type="Xenbase" id="XB-GENE-29087291">
    <property type="gene designation" value="LOC101733858"/>
</dbReference>
<evidence type="ECO:0000256" key="8">
    <source>
        <dbReference type="ARBA" id="ARBA00023015"/>
    </source>
</evidence>
<dbReference type="FunFam" id="3.30.160.60:FF:002190">
    <property type="entry name" value="Zinc finger protein 658"/>
    <property type="match status" value="1"/>
</dbReference>
<dbReference type="GO" id="GO:0000981">
    <property type="term" value="F:DNA-binding transcription factor activity, RNA polymerase II-specific"/>
    <property type="evidence" value="ECO:0000318"/>
    <property type="project" value="GO_Central"/>
</dbReference>
<dbReference type="FunFam" id="3.30.160.60:FF:000295">
    <property type="entry name" value="zinc finger protein 19"/>
    <property type="match status" value="1"/>
</dbReference>
<comment type="similarity">
    <text evidence="3">Belongs to the krueppel C2H2-type zinc-finger protein family.</text>
</comment>
<dbReference type="GO" id="GO:0006357">
    <property type="term" value="P:regulation of transcription by RNA polymerase II"/>
    <property type="evidence" value="ECO:0000318"/>
    <property type="project" value="GO_Central"/>
</dbReference>
<dbReference type="PROSITE" id="PS50157">
    <property type="entry name" value="ZINC_FINGER_C2H2_2"/>
    <property type="match status" value="10"/>
</dbReference>
<keyword evidence="11" id="KW-0539">Nucleus</keyword>
<feature type="domain" description="C2H2-type" evidence="14">
    <location>
        <begin position="314"/>
        <end position="341"/>
    </location>
</feature>
<evidence type="ECO:0000256" key="2">
    <source>
        <dbReference type="ARBA" id="ARBA00004123"/>
    </source>
</evidence>
<dbReference type="AGR" id="Xenbase:XB-GENE-29087291"/>
<gene>
    <name evidence="16 17 18 19" type="primary">LOC101733858</name>
</gene>
<feature type="domain" description="C2H2-type" evidence="14">
    <location>
        <begin position="676"/>
        <end position="703"/>
    </location>
</feature>
<evidence type="ECO:0000256" key="3">
    <source>
        <dbReference type="ARBA" id="ARBA00006991"/>
    </source>
</evidence>
<dbReference type="GO" id="GO:0008270">
    <property type="term" value="F:zinc ion binding"/>
    <property type="evidence" value="ECO:0007669"/>
    <property type="project" value="UniProtKB-KW"/>
</dbReference>
<dbReference type="RefSeq" id="XP_031759491.1">
    <property type="nucleotide sequence ID" value="XM_031903631.1"/>
</dbReference>
<proteinExistence type="inferred from homology"/>
<feature type="compositionally biased region" description="Polar residues" evidence="13">
    <location>
        <begin position="167"/>
        <end position="177"/>
    </location>
</feature>
<evidence type="ECO:0000256" key="12">
    <source>
        <dbReference type="PROSITE-ProRule" id="PRU00042"/>
    </source>
</evidence>
<keyword evidence="7" id="KW-0862">Zinc</keyword>
<evidence type="ECO:0000256" key="9">
    <source>
        <dbReference type="ARBA" id="ARBA00023125"/>
    </source>
</evidence>
<feature type="region of interest" description="Disordered" evidence="13">
    <location>
        <begin position="77"/>
        <end position="198"/>
    </location>
</feature>
<keyword evidence="9" id="KW-0238">DNA-binding</keyword>
<keyword evidence="15" id="KW-1185">Reference proteome</keyword>
<feature type="region of interest" description="Disordered" evidence="13">
    <location>
        <begin position="218"/>
        <end position="241"/>
    </location>
</feature>
<dbReference type="FunFam" id="3.30.160.60:FF:001158">
    <property type="entry name" value="zinc finger protein 22"/>
    <property type="match status" value="1"/>
</dbReference>
<feature type="compositionally biased region" description="Gly residues" evidence="13">
    <location>
        <begin position="79"/>
        <end position="101"/>
    </location>
</feature>
<dbReference type="FunFam" id="3.30.160.60:FF:001584">
    <property type="entry name" value="Zinc finger protein 660"/>
    <property type="match status" value="1"/>
</dbReference>
<dbReference type="GO" id="GO:0005634">
    <property type="term" value="C:nucleus"/>
    <property type="evidence" value="ECO:0007669"/>
    <property type="project" value="UniProtKB-SubCell"/>
</dbReference>
<feature type="compositionally biased region" description="Gly residues" evidence="13">
    <location>
        <begin position="133"/>
        <end position="146"/>
    </location>
</feature>
<evidence type="ECO:0000313" key="16">
    <source>
        <dbReference type="RefSeq" id="XP_031759489.1"/>
    </source>
</evidence>
<evidence type="ECO:0000256" key="13">
    <source>
        <dbReference type="SAM" id="MobiDB-lite"/>
    </source>
</evidence>
<dbReference type="InterPro" id="IPR050826">
    <property type="entry name" value="Krueppel_C2H2_ZnFinger"/>
</dbReference>
<feature type="domain" description="C2H2-type" evidence="14">
    <location>
        <begin position="760"/>
        <end position="787"/>
    </location>
</feature>
<feature type="domain" description="C2H2-type" evidence="14">
    <location>
        <begin position="342"/>
        <end position="369"/>
    </location>
</feature>
<dbReference type="FunFam" id="3.30.160.60:FF:002716">
    <property type="entry name" value="Zinc finger protein 212"/>
    <property type="match status" value="1"/>
</dbReference>